<evidence type="ECO:0000259" key="3">
    <source>
        <dbReference type="Pfam" id="PF01575"/>
    </source>
</evidence>
<dbReference type="CDD" id="cd03441">
    <property type="entry name" value="R_hydratase_like"/>
    <property type="match status" value="1"/>
</dbReference>
<feature type="domain" description="MaoC-like" evidence="3">
    <location>
        <begin position="225"/>
        <end position="292"/>
    </location>
</feature>
<dbReference type="Pfam" id="PF01575">
    <property type="entry name" value="MaoC_dehydratas"/>
    <property type="match status" value="1"/>
</dbReference>
<dbReference type="Pfam" id="PF13452">
    <property type="entry name" value="FAS1_DH_region"/>
    <property type="match status" value="1"/>
</dbReference>
<evidence type="ECO:0000313" key="5">
    <source>
        <dbReference type="EMBL" id="RDI46702.1"/>
    </source>
</evidence>
<dbReference type="InterPro" id="IPR050965">
    <property type="entry name" value="UPF0336/Enoyl-CoA_hydratase"/>
</dbReference>
<evidence type="ECO:0000256" key="1">
    <source>
        <dbReference type="ARBA" id="ARBA00005254"/>
    </source>
</evidence>
<dbReference type="AlphaFoldDB" id="A0A370GSM3"/>
<evidence type="ECO:0000259" key="4">
    <source>
        <dbReference type="Pfam" id="PF13452"/>
    </source>
</evidence>
<gene>
    <name evidence="5" type="ORF">DFR68_110107</name>
</gene>
<dbReference type="SUPFAM" id="SSF54637">
    <property type="entry name" value="Thioesterase/thiol ester dehydrase-isomerase"/>
    <property type="match status" value="2"/>
</dbReference>
<keyword evidence="6" id="KW-1185">Reference proteome</keyword>
<dbReference type="PANTHER" id="PTHR43437:SF3">
    <property type="entry name" value="HYDROXYACYL-THIOESTER DEHYDRATASE TYPE 2, MITOCHONDRIAL"/>
    <property type="match status" value="1"/>
</dbReference>
<evidence type="ECO:0000313" key="6">
    <source>
        <dbReference type="Proteomes" id="UP000255355"/>
    </source>
</evidence>
<comment type="caution">
    <text evidence="5">The sequence shown here is derived from an EMBL/GenBank/DDBJ whole genome shotgun (WGS) entry which is preliminary data.</text>
</comment>
<dbReference type="NCBIfam" id="NF040620">
    <property type="entry name" value="fused_HadA_HadB"/>
    <property type="match status" value="1"/>
</dbReference>
<feature type="domain" description="FAS1-like dehydratase" evidence="4">
    <location>
        <begin position="13"/>
        <end position="140"/>
    </location>
</feature>
<dbReference type="EMBL" id="QQAZ01000010">
    <property type="protein sequence ID" value="RDI46702.1"/>
    <property type="molecule type" value="Genomic_DNA"/>
</dbReference>
<dbReference type="InterPro" id="IPR039569">
    <property type="entry name" value="FAS1-like_DH_region"/>
</dbReference>
<dbReference type="Proteomes" id="UP000255355">
    <property type="component" value="Unassembled WGS sequence"/>
</dbReference>
<proteinExistence type="inferred from homology"/>
<reference evidence="5 6" key="1">
    <citation type="submission" date="2018-07" db="EMBL/GenBank/DDBJ databases">
        <title>Genomic Encyclopedia of Type Strains, Phase IV (KMG-IV): sequencing the most valuable type-strain genomes for metagenomic binning, comparative biology and taxonomic classification.</title>
        <authorList>
            <person name="Goeker M."/>
        </authorList>
    </citation>
    <scope>NUCLEOTIDE SEQUENCE [LARGE SCALE GENOMIC DNA]</scope>
    <source>
        <strain evidence="5 6">DSM 44952</strain>
    </source>
</reference>
<dbReference type="InterPro" id="IPR029069">
    <property type="entry name" value="HotDog_dom_sf"/>
</dbReference>
<dbReference type="InterPro" id="IPR002539">
    <property type="entry name" value="MaoC-like_dom"/>
</dbReference>
<feature type="region of interest" description="Disordered" evidence="2">
    <location>
        <begin position="179"/>
        <end position="209"/>
    </location>
</feature>
<dbReference type="STRING" id="1210089.GCA_001613165_06859"/>
<organism evidence="5 6">
    <name type="scientific">Nocardia mexicana</name>
    <dbReference type="NCBI Taxonomy" id="279262"/>
    <lineage>
        <taxon>Bacteria</taxon>
        <taxon>Bacillati</taxon>
        <taxon>Actinomycetota</taxon>
        <taxon>Actinomycetes</taxon>
        <taxon>Mycobacteriales</taxon>
        <taxon>Nocardiaceae</taxon>
        <taxon>Nocardia</taxon>
    </lineage>
</organism>
<accession>A0A370GSM3</accession>
<sequence length="347" mass="37775">MTVEVEAPDVASKVGHYYRVDEPYVVGREKVREYARAVQDWHPAHWDEDAAAERGYDGLVAPLTFVSIPAMAANRTLFESVVVGYDMFVQTEQVFEQHRPIVAGDRLITDVELSSVRRIAGKDLITVTNTFTDVDGEVVHVMHTTVVGVAGEEVDPGITNAVENLMVHDVKMLGRSEAVETPADEEQPRRPEGELRLSPRGAARTPSTAASFDDLAVGDELPIRDARLTRGDLVNYAGVSGDWNPIHWDEPVARLAGLPDVIAHGMITMGLGAGFVSAWSDDPGAVTRYRVRLSNYAIVSGREGGQIEYSGRVKSLDPDGRSGVVAIVAKSAGRKIFGLATVDIRFR</sequence>
<dbReference type="GO" id="GO:0019171">
    <property type="term" value="F:(3R)-hydroxyacyl-[acyl-carrier-protein] dehydratase activity"/>
    <property type="evidence" value="ECO:0007669"/>
    <property type="project" value="TreeGrafter"/>
</dbReference>
<comment type="similarity">
    <text evidence="1">Belongs to the enoyl-CoA hydratase/isomerase family.</text>
</comment>
<dbReference type="PANTHER" id="PTHR43437">
    <property type="entry name" value="HYDROXYACYL-THIOESTER DEHYDRATASE TYPE 2, MITOCHONDRIAL-RELATED"/>
    <property type="match status" value="1"/>
</dbReference>
<dbReference type="RefSeq" id="WP_068029587.1">
    <property type="nucleotide sequence ID" value="NZ_QQAZ01000010.1"/>
</dbReference>
<feature type="compositionally biased region" description="Basic and acidic residues" evidence="2">
    <location>
        <begin position="186"/>
        <end position="197"/>
    </location>
</feature>
<protein>
    <submittedName>
        <fullName evidence="5">Acyl dehydratase</fullName>
    </submittedName>
</protein>
<dbReference type="OrthoDB" id="5415111at2"/>
<name>A0A370GSM3_9NOCA</name>
<evidence type="ECO:0000256" key="2">
    <source>
        <dbReference type="SAM" id="MobiDB-lite"/>
    </source>
</evidence>
<dbReference type="Gene3D" id="3.10.129.10">
    <property type="entry name" value="Hotdog Thioesterase"/>
    <property type="match status" value="2"/>
</dbReference>
<dbReference type="GO" id="GO:0006633">
    <property type="term" value="P:fatty acid biosynthetic process"/>
    <property type="evidence" value="ECO:0007669"/>
    <property type="project" value="TreeGrafter"/>
</dbReference>